<dbReference type="InterPro" id="IPR018108">
    <property type="entry name" value="MCP_transmembrane"/>
</dbReference>
<evidence type="ECO:0000256" key="3">
    <source>
        <dbReference type="ARBA" id="ARBA00022692"/>
    </source>
</evidence>
<dbReference type="PROSITE" id="PS50920">
    <property type="entry name" value="SOLCAR"/>
    <property type="match status" value="1"/>
</dbReference>
<accession>A0A1R1PGD4</accession>
<gene>
    <name evidence="11" type="ORF">AX774_g6579</name>
</gene>
<proteinExistence type="inferred from homology"/>
<reference evidence="12" key="1">
    <citation type="submission" date="2017-01" db="EMBL/GenBank/DDBJ databases">
        <authorList>
            <person name="Wang Y."/>
            <person name="White M."/>
            <person name="Kvist S."/>
            <person name="Moncalvo J.-M."/>
        </authorList>
    </citation>
    <scope>NUCLEOTIDE SEQUENCE [LARGE SCALE GENOMIC DNA]</scope>
    <source>
        <strain evidence="12">COL-18-3</strain>
    </source>
</reference>
<dbReference type="Gene3D" id="1.50.40.10">
    <property type="entry name" value="Mitochondrial carrier domain"/>
    <property type="match status" value="1"/>
</dbReference>
<keyword evidence="6" id="KW-0496">Mitochondrion</keyword>
<organism evidence="11 12">
    <name type="scientific">Zancudomyces culisetae</name>
    <name type="common">Gut fungus</name>
    <name type="synonym">Smittium culisetae</name>
    <dbReference type="NCBI Taxonomy" id="1213189"/>
    <lineage>
        <taxon>Eukaryota</taxon>
        <taxon>Fungi</taxon>
        <taxon>Fungi incertae sedis</taxon>
        <taxon>Zoopagomycota</taxon>
        <taxon>Kickxellomycotina</taxon>
        <taxon>Harpellomycetes</taxon>
        <taxon>Harpellales</taxon>
        <taxon>Legeriomycetaceae</taxon>
        <taxon>Zancudomyces</taxon>
    </lineage>
</organism>
<evidence type="ECO:0000256" key="8">
    <source>
        <dbReference type="PROSITE-ProRule" id="PRU00282"/>
    </source>
</evidence>
<comment type="subcellular location">
    <subcellularLocation>
        <location evidence="1">Mitochondrion membrane</location>
        <topology evidence="1">Multi-pass membrane protein</topology>
    </subcellularLocation>
</comment>
<comment type="similarity">
    <text evidence="9">Belongs to the mitochondrial carrier (TC 2.A.29) family.</text>
</comment>
<keyword evidence="5 10" id="KW-1133">Transmembrane helix</keyword>
<evidence type="ECO:0000313" key="12">
    <source>
        <dbReference type="Proteomes" id="UP000188320"/>
    </source>
</evidence>
<evidence type="ECO:0000256" key="2">
    <source>
        <dbReference type="ARBA" id="ARBA00022448"/>
    </source>
</evidence>
<name>A0A1R1PGD4_ZANCU</name>
<dbReference type="GO" id="GO:0055085">
    <property type="term" value="P:transmembrane transport"/>
    <property type="evidence" value="ECO:0007669"/>
    <property type="project" value="InterPro"/>
</dbReference>
<keyword evidence="7 8" id="KW-0472">Membrane</keyword>
<dbReference type="Pfam" id="PF00153">
    <property type="entry name" value="Mito_carr"/>
    <property type="match status" value="2"/>
</dbReference>
<evidence type="ECO:0000256" key="4">
    <source>
        <dbReference type="ARBA" id="ARBA00022737"/>
    </source>
</evidence>
<keyword evidence="3 8" id="KW-0812">Transmembrane</keyword>
<dbReference type="OrthoDB" id="270584at2759"/>
<dbReference type="Proteomes" id="UP000188320">
    <property type="component" value="Unassembled WGS sequence"/>
</dbReference>
<evidence type="ECO:0000256" key="7">
    <source>
        <dbReference type="ARBA" id="ARBA00023136"/>
    </source>
</evidence>
<evidence type="ECO:0000313" key="11">
    <source>
        <dbReference type="EMBL" id="OMH79989.1"/>
    </source>
</evidence>
<sequence>MVRVRMAFETPKSSTSVQKARDFTRKIYNENIGGSRLISFYRGFSISMLGIIPYGGVSFLTHNYLIEAARTYFPKYAEIDRSAEPHKKRNRTKKDMRAWAELTAGGLSGIVAQTSSYPFELVRRRMQIGGINSPSKLLKAKDVVASIYKAEGVRGFFVGLTIGYIKVLPMFAVSFYTYEKLKSMLDIE</sequence>
<comment type="caution">
    <text evidence="11">The sequence shown here is derived from an EMBL/GenBank/DDBJ whole genome shotgun (WGS) entry which is preliminary data.</text>
</comment>
<keyword evidence="12" id="KW-1185">Reference proteome</keyword>
<evidence type="ECO:0000256" key="1">
    <source>
        <dbReference type="ARBA" id="ARBA00004225"/>
    </source>
</evidence>
<dbReference type="InterPro" id="IPR023395">
    <property type="entry name" value="MCP_dom_sf"/>
</dbReference>
<protein>
    <submittedName>
        <fullName evidence="11">Putative mitochondrial carrier</fullName>
    </submittedName>
</protein>
<evidence type="ECO:0000256" key="5">
    <source>
        <dbReference type="ARBA" id="ARBA00022989"/>
    </source>
</evidence>
<dbReference type="PRINTS" id="PR00926">
    <property type="entry name" value="MITOCARRIER"/>
</dbReference>
<evidence type="ECO:0000256" key="6">
    <source>
        <dbReference type="ARBA" id="ARBA00023128"/>
    </source>
</evidence>
<keyword evidence="4" id="KW-0677">Repeat</keyword>
<dbReference type="SUPFAM" id="SSF103506">
    <property type="entry name" value="Mitochondrial carrier"/>
    <property type="match status" value="1"/>
</dbReference>
<keyword evidence="2 9" id="KW-0813">Transport</keyword>
<evidence type="ECO:0000256" key="10">
    <source>
        <dbReference type="SAM" id="Phobius"/>
    </source>
</evidence>
<dbReference type="EMBL" id="LSSK01001335">
    <property type="protein sequence ID" value="OMH79989.1"/>
    <property type="molecule type" value="Genomic_DNA"/>
</dbReference>
<dbReference type="InterPro" id="IPR002067">
    <property type="entry name" value="MCP"/>
</dbReference>
<evidence type="ECO:0000256" key="9">
    <source>
        <dbReference type="RuleBase" id="RU000488"/>
    </source>
</evidence>
<dbReference type="PANTHER" id="PTHR24089">
    <property type="entry name" value="SOLUTE CARRIER FAMILY 25"/>
    <property type="match status" value="1"/>
</dbReference>
<feature type="repeat" description="Solcar" evidence="8">
    <location>
        <begin position="96"/>
        <end position="184"/>
    </location>
</feature>
<dbReference type="AlphaFoldDB" id="A0A1R1PGD4"/>
<dbReference type="GO" id="GO:0031966">
    <property type="term" value="C:mitochondrial membrane"/>
    <property type="evidence" value="ECO:0007669"/>
    <property type="project" value="UniProtKB-SubCell"/>
</dbReference>
<feature type="transmembrane region" description="Helical" evidence="10">
    <location>
        <begin position="156"/>
        <end position="178"/>
    </location>
</feature>